<dbReference type="SMART" id="SM00530">
    <property type="entry name" value="HTH_XRE"/>
    <property type="match status" value="1"/>
</dbReference>
<dbReference type="CDD" id="cd00093">
    <property type="entry name" value="HTH_XRE"/>
    <property type="match status" value="1"/>
</dbReference>
<dbReference type="STRING" id="742742.HMPREF9452_01786"/>
<evidence type="ECO:0000313" key="2">
    <source>
        <dbReference type="EMBL" id="EGX69495.1"/>
    </source>
</evidence>
<gene>
    <name evidence="2" type="ORF">HMPREF9452_01786</name>
</gene>
<dbReference type="EMBL" id="ADLS01000023">
    <property type="protein sequence ID" value="EGX69495.1"/>
    <property type="molecule type" value="Genomic_DNA"/>
</dbReference>
<comment type="caution">
    <text evidence="2">The sequence shown here is derived from an EMBL/GenBank/DDBJ whole genome shotgun (WGS) entry which is preliminary data.</text>
</comment>
<dbReference type="Gene3D" id="1.10.260.40">
    <property type="entry name" value="lambda repressor-like DNA-binding domains"/>
    <property type="match status" value="1"/>
</dbReference>
<name>G1WK69_9ACTN</name>
<dbReference type="InterPro" id="IPR001387">
    <property type="entry name" value="Cro/C1-type_HTH"/>
</dbReference>
<dbReference type="GO" id="GO:0003677">
    <property type="term" value="F:DNA binding"/>
    <property type="evidence" value="ECO:0007669"/>
    <property type="project" value="InterPro"/>
</dbReference>
<evidence type="ECO:0000259" key="1">
    <source>
        <dbReference type="PROSITE" id="PS50943"/>
    </source>
</evidence>
<protein>
    <recommendedName>
        <fullName evidence="1">HTH cro/C1-type domain-containing protein</fullName>
    </recommendedName>
</protein>
<dbReference type="Pfam" id="PF01381">
    <property type="entry name" value="HTH_3"/>
    <property type="match status" value="1"/>
</dbReference>
<dbReference type="eggNOG" id="COG1396">
    <property type="taxonomic scope" value="Bacteria"/>
</dbReference>
<reference evidence="2 3" key="1">
    <citation type="submission" date="2011-06" db="EMBL/GenBank/DDBJ databases">
        <title>The Genome Sequence of Collinsella tanakaei YIT 12063.</title>
        <authorList>
            <consortium name="The Broad Institute Genome Sequencing Platform"/>
            <person name="Earl A."/>
            <person name="Ward D."/>
            <person name="Feldgarden M."/>
            <person name="Gevers D."/>
            <person name="Morotomi M."/>
            <person name="Young S.K."/>
            <person name="Zeng Q."/>
            <person name="Gargeya S."/>
            <person name="Fitzgerald M."/>
            <person name="Haas B."/>
            <person name="Abouelleil A."/>
            <person name="Alvarado L."/>
            <person name="Arachchi H.M."/>
            <person name="Berlin A."/>
            <person name="Brown A."/>
            <person name="Chapman S.B."/>
            <person name="Chen Z."/>
            <person name="Dunbar C."/>
            <person name="Freedman E."/>
            <person name="Gearin G."/>
            <person name="Gellesch M."/>
            <person name="Goldberg J."/>
            <person name="Griggs A."/>
            <person name="Gujja S."/>
            <person name="Heiman D."/>
            <person name="Howarth C."/>
            <person name="Larson L."/>
            <person name="Lui A."/>
            <person name="MacDonald P.J.P."/>
            <person name="Mehta T."/>
            <person name="Montmayeur A."/>
            <person name="Murphy C."/>
            <person name="Neiman D."/>
            <person name="Pearson M."/>
            <person name="Priest M."/>
            <person name="Roberts A."/>
            <person name="Saif S."/>
            <person name="Shea T."/>
            <person name="Shenoy N."/>
            <person name="Sisk P."/>
            <person name="Stolte C."/>
            <person name="Sykes S."/>
            <person name="Wortman J."/>
            <person name="Nusbaum C."/>
            <person name="Birren B."/>
        </authorList>
    </citation>
    <scope>NUCLEOTIDE SEQUENCE [LARGE SCALE GENOMIC DNA]</scope>
    <source>
        <strain evidence="2 3">YIT 12063</strain>
    </source>
</reference>
<evidence type="ECO:0000313" key="3">
    <source>
        <dbReference type="Proteomes" id="UP000004830"/>
    </source>
</evidence>
<dbReference type="SUPFAM" id="SSF47413">
    <property type="entry name" value="lambda repressor-like DNA-binding domains"/>
    <property type="match status" value="1"/>
</dbReference>
<dbReference type="PATRIC" id="fig|742742.3.peg.1771"/>
<dbReference type="PROSITE" id="PS50943">
    <property type="entry name" value="HTH_CROC1"/>
    <property type="match status" value="1"/>
</dbReference>
<keyword evidence="3" id="KW-1185">Reference proteome</keyword>
<proteinExistence type="predicted"/>
<feature type="domain" description="HTH cro/C1-type" evidence="1">
    <location>
        <begin position="24"/>
        <end position="75"/>
    </location>
</feature>
<accession>G1WK69</accession>
<dbReference type="AlphaFoldDB" id="G1WK69"/>
<organism evidence="2 3">
    <name type="scientific">Collinsella tanakaei YIT 12063</name>
    <dbReference type="NCBI Taxonomy" id="742742"/>
    <lineage>
        <taxon>Bacteria</taxon>
        <taxon>Bacillati</taxon>
        <taxon>Actinomycetota</taxon>
        <taxon>Coriobacteriia</taxon>
        <taxon>Coriobacteriales</taxon>
        <taxon>Coriobacteriaceae</taxon>
        <taxon>Collinsella</taxon>
    </lineage>
</organism>
<dbReference type="HOGENOM" id="CLU_066192_47_3_11"/>
<dbReference type="Proteomes" id="UP000004830">
    <property type="component" value="Unassembled WGS sequence"/>
</dbReference>
<dbReference type="InterPro" id="IPR010982">
    <property type="entry name" value="Lambda_DNA-bd_dom_sf"/>
</dbReference>
<sequence>MRTHKKREMTMHRLLTTADIGKLVRKERRRQGATQAELAGMSNVGITFISQLENGKETAEIGKVINVLMTLGVDLYAEERDA</sequence>